<dbReference type="InterPro" id="IPR011970">
    <property type="entry name" value="MltB_2"/>
</dbReference>
<organism evidence="4 5">
    <name type="scientific">Spiribacter aquaticus</name>
    <dbReference type="NCBI Taxonomy" id="1935996"/>
    <lineage>
        <taxon>Bacteria</taxon>
        <taxon>Pseudomonadati</taxon>
        <taxon>Pseudomonadota</taxon>
        <taxon>Gammaproteobacteria</taxon>
        <taxon>Chromatiales</taxon>
        <taxon>Ectothiorhodospiraceae</taxon>
        <taxon>Spiribacter</taxon>
    </lineage>
</organism>
<proteinExistence type="predicted"/>
<evidence type="ECO:0000259" key="3">
    <source>
        <dbReference type="Pfam" id="PF13406"/>
    </source>
</evidence>
<feature type="domain" description="Peptidoglycan binding-like" evidence="2">
    <location>
        <begin position="338"/>
        <end position="391"/>
    </location>
</feature>
<dbReference type="InterPro" id="IPR023346">
    <property type="entry name" value="Lysozyme-like_dom_sf"/>
</dbReference>
<evidence type="ECO:0000313" key="5">
    <source>
        <dbReference type="Proteomes" id="UP000316688"/>
    </source>
</evidence>
<gene>
    <name evidence="4" type="ORF">FPL11_03745</name>
</gene>
<dbReference type="Proteomes" id="UP000316688">
    <property type="component" value="Unassembled WGS sequence"/>
</dbReference>
<dbReference type="InterPro" id="IPR036366">
    <property type="entry name" value="PGBDSf"/>
</dbReference>
<dbReference type="EMBL" id="VMKP01000002">
    <property type="protein sequence ID" value="TVO65211.1"/>
    <property type="molecule type" value="Genomic_DNA"/>
</dbReference>
<dbReference type="RefSeq" id="WP_144347439.1">
    <property type="nucleotide sequence ID" value="NZ_VMKP01000002.1"/>
</dbReference>
<keyword evidence="1" id="KW-0732">Signal</keyword>
<feature type="chain" id="PRO_5021985461" evidence="1">
    <location>
        <begin position="21"/>
        <end position="403"/>
    </location>
</feature>
<accession>A0A557RJ61</accession>
<evidence type="ECO:0000313" key="4">
    <source>
        <dbReference type="EMBL" id="TVO65211.1"/>
    </source>
</evidence>
<dbReference type="Gene3D" id="1.10.530.10">
    <property type="match status" value="1"/>
</dbReference>
<name>A0A557RJ61_9GAMM</name>
<keyword evidence="5" id="KW-1185">Reference proteome</keyword>
<dbReference type="InterPro" id="IPR002477">
    <property type="entry name" value="Peptidoglycan-bd-like"/>
</dbReference>
<dbReference type="AlphaFoldDB" id="A0A557RJ61"/>
<dbReference type="SUPFAM" id="SSF53955">
    <property type="entry name" value="Lysozyme-like"/>
    <property type="match status" value="1"/>
</dbReference>
<dbReference type="GO" id="GO:0008933">
    <property type="term" value="F:peptidoglycan lytic transglycosylase activity"/>
    <property type="evidence" value="ECO:0007669"/>
    <property type="project" value="TreeGrafter"/>
</dbReference>
<feature type="signal peptide" evidence="1">
    <location>
        <begin position="1"/>
        <end position="20"/>
    </location>
</feature>
<dbReference type="Pfam" id="PF13406">
    <property type="entry name" value="SLT_2"/>
    <property type="match status" value="1"/>
</dbReference>
<comment type="caution">
    <text evidence="4">The sequence shown here is derived from an EMBL/GenBank/DDBJ whole genome shotgun (WGS) entry which is preliminary data.</text>
</comment>
<dbReference type="GO" id="GO:0009253">
    <property type="term" value="P:peptidoglycan catabolic process"/>
    <property type="evidence" value="ECO:0007669"/>
    <property type="project" value="TreeGrafter"/>
</dbReference>
<dbReference type="Pfam" id="PF01471">
    <property type="entry name" value="PG_binding_1"/>
    <property type="match status" value="1"/>
</dbReference>
<evidence type="ECO:0000259" key="2">
    <source>
        <dbReference type="Pfam" id="PF01471"/>
    </source>
</evidence>
<feature type="domain" description="Transglycosylase SLT" evidence="3">
    <location>
        <begin position="27"/>
        <end position="316"/>
    </location>
</feature>
<dbReference type="Gene3D" id="1.10.101.10">
    <property type="entry name" value="PGBD-like superfamily/PGBD"/>
    <property type="match status" value="1"/>
</dbReference>
<protein>
    <submittedName>
        <fullName evidence="4">Lytic murein transglycosylase</fullName>
    </submittedName>
</protein>
<evidence type="ECO:0000256" key="1">
    <source>
        <dbReference type="SAM" id="SignalP"/>
    </source>
</evidence>
<dbReference type="InterPro" id="IPR036365">
    <property type="entry name" value="PGBD-like_sf"/>
</dbReference>
<dbReference type="PANTHER" id="PTHR30163:SF8">
    <property type="entry name" value="LYTIC MUREIN TRANSGLYCOSYLASE"/>
    <property type="match status" value="1"/>
</dbReference>
<dbReference type="PANTHER" id="PTHR30163">
    <property type="entry name" value="MEMBRANE-BOUND LYTIC MUREIN TRANSGLYCOSYLASE B"/>
    <property type="match status" value="1"/>
</dbReference>
<sequence length="403" mass="44364">MNRLIPGLLAIALLPAPAMGAIPPDDFAACLDGIRDTARARDIAPTTIDTLLDGLTPSERVIELDRRQPEFTTTLHDYLNARVDRGRIQRGRRLLREHADLLARIEAKYGVPARYLVAFWGLESNFGRTTGSMSTVRSLATLACDRRRGEFFESQLISALHLVDDRTVSADQLRGSWAGALGNFQFLPSVYRDHAVDADGDGRIDLWDSLPDAAESAANFLRARGWEPEQRWGREVRLPDGFDYRLAETEQSVADWARAGLRRANGGALPAADLNARLIVPAGAEGPAFLVYRNFDVIMRWNPSRAYALSVGILADRLVGAPPLANPPPDRPALPVDTIKAVQTALRTRGFDVGPVDGRMGPQTRQAIRSFQGQQAMTRDGHPDRALLRALGIEQSEDPDHVE</sequence>
<dbReference type="SUPFAM" id="SSF47090">
    <property type="entry name" value="PGBD-like"/>
    <property type="match status" value="1"/>
</dbReference>
<dbReference type="Gene3D" id="1.10.8.350">
    <property type="entry name" value="Bacterial muramidase"/>
    <property type="match status" value="1"/>
</dbReference>
<reference evidence="4 5" key="1">
    <citation type="submission" date="2019-07" db="EMBL/GenBank/DDBJ databases">
        <title>Reclasification of Spiribacter aquaticus.</title>
        <authorList>
            <person name="Leon M.J."/>
            <person name="Sanchez-Porro C."/>
            <person name="Ventosa A."/>
        </authorList>
    </citation>
    <scope>NUCLEOTIDE SEQUENCE [LARGE SCALE GENOMIC DNA]</scope>
    <source>
        <strain evidence="4 5">SP30</strain>
    </source>
</reference>
<dbReference type="NCBIfam" id="TIGR02283">
    <property type="entry name" value="MltB_2"/>
    <property type="match status" value="1"/>
</dbReference>
<dbReference type="InterPro" id="IPR043426">
    <property type="entry name" value="MltB-like"/>
</dbReference>
<dbReference type="CDD" id="cd13399">
    <property type="entry name" value="Slt35-like"/>
    <property type="match status" value="1"/>
</dbReference>
<dbReference type="InterPro" id="IPR031304">
    <property type="entry name" value="SLT_2"/>
</dbReference>